<dbReference type="PATRIC" id="fig|1255043.3.peg.2354"/>
<dbReference type="RefSeq" id="WP_015259095.1">
    <property type="nucleotide sequence ID" value="NC_019902.2"/>
</dbReference>
<evidence type="ECO:0000313" key="1">
    <source>
        <dbReference type="EMBL" id="AGA33975.1"/>
    </source>
</evidence>
<dbReference type="AlphaFoldDB" id="L0DYE2"/>
<dbReference type="HOGENOM" id="CLU_162083_4_1_6"/>
<accession>L0DYE2</accession>
<reference evidence="1" key="1">
    <citation type="submission" date="2015-12" db="EMBL/GenBank/DDBJ databases">
        <authorList>
            <person name="Tikhonova T.V."/>
            <person name="Pavlov A.R."/>
            <person name="Beletsky A.V."/>
            <person name="Mardanov A.V."/>
            <person name="Sorokin D.Y."/>
            <person name="Ravin N.V."/>
            <person name="Popov V.O."/>
        </authorList>
    </citation>
    <scope>NUCLEOTIDE SEQUENCE</scope>
    <source>
        <strain evidence="1">DSM 14787</strain>
    </source>
</reference>
<dbReference type="EMBL" id="CP003989">
    <property type="protein sequence ID" value="AGA33975.1"/>
    <property type="molecule type" value="Genomic_DNA"/>
</dbReference>
<gene>
    <name evidence="1" type="ordered locus">TVNIR_2332</name>
</gene>
<dbReference type="Proteomes" id="UP000010809">
    <property type="component" value="Chromosome"/>
</dbReference>
<dbReference type="STRING" id="1255043.TVNIR_2332"/>
<dbReference type="OrthoDB" id="122670at2"/>
<keyword evidence="2" id="KW-1185">Reference proteome</keyword>
<protein>
    <recommendedName>
        <fullName evidence="3">DUF4160 domain-containing protein</fullName>
    </recommendedName>
</protein>
<dbReference type="InterPro" id="IPR025427">
    <property type="entry name" value="DUF4160"/>
</dbReference>
<proteinExistence type="predicted"/>
<dbReference type="KEGG" id="tni:TVNIR_2332"/>
<dbReference type="eggNOG" id="ENOG5032YQJ">
    <property type="taxonomic scope" value="Bacteria"/>
</dbReference>
<evidence type="ECO:0008006" key="3">
    <source>
        <dbReference type="Google" id="ProtNLM"/>
    </source>
</evidence>
<dbReference type="Pfam" id="PF13711">
    <property type="entry name" value="DUF4160"/>
    <property type="match status" value="1"/>
</dbReference>
<organism evidence="1 2">
    <name type="scientific">Thioalkalivibrio nitratireducens (strain DSM 14787 / UNIQEM 213 / ALEN2)</name>
    <dbReference type="NCBI Taxonomy" id="1255043"/>
    <lineage>
        <taxon>Bacteria</taxon>
        <taxon>Pseudomonadati</taxon>
        <taxon>Pseudomonadota</taxon>
        <taxon>Gammaproteobacteria</taxon>
        <taxon>Chromatiales</taxon>
        <taxon>Ectothiorhodospiraceae</taxon>
        <taxon>Thioalkalivibrio</taxon>
    </lineage>
</organism>
<name>L0DYE2_THIND</name>
<sequence length="81" mass="9683">MPTVLREGPYRFYWYSHEPGEPPHVHVDHGDHSAKFWLRPVALARNIGYSAQDLRRIRRIVEARQQDLLEAWHGYFGSERR</sequence>
<evidence type="ECO:0000313" key="2">
    <source>
        <dbReference type="Proteomes" id="UP000010809"/>
    </source>
</evidence>